<feature type="domain" description="NADH-ubiquinone oxidoreductase 51kDa subunit iron-sulphur binding" evidence="11">
    <location>
        <begin position="382"/>
        <end position="426"/>
    </location>
</feature>
<gene>
    <name evidence="12" type="ORF">RB636_08590</name>
</gene>
<evidence type="ECO:0000256" key="5">
    <source>
        <dbReference type="ARBA" id="ARBA00022630"/>
    </source>
</evidence>
<evidence type="ECO:0000256" key="6">
    <source>
        <dbReference type="ARBA" id="ARBA00022643"/>
    </source>
</evidence>
<keyword evidence="6" id="KW-0288">FMN</keyword>
<dbReference type="Gene3D" id="3.40.50.11540">
    <property type="entry name" value="NADH-ubiquinone oxidoreductase 51kDa subunit"/>
    <property type="match status" value="1"/>
</dbReference>
<dbReference type="SMART" id="SM00928">
    <property type="entry name" value="NADH_4Fe-4S"/>
    <property type="match status" value="1"/>
</dbReference>
<comment type="similarity">
    <text evidence="3">Belongs to the complex I 51 kDa subunit family.</text>
</comment>
<evidence type="ECO:0000256" key="1">
    <source>
        <dbReference type="ARBA" id="ARBA00001917"/>
    </source>
</evidence>
<comment type="caution">
    <text evidence="12">The sequence shown here is derived from an EMBL/GenBank/DDBJ whole genome shotgun (WGS) entry which is preliminary data.</text>
</comment>
<keyword evidence="8" id="KW-0408">Iron</keyword>
<reference evidence="12 13" key="1">
    <citation type="submission" date="2023-08" db="EMBL/GenBank/DDBJ databases">
        <authorList>
            <person name="Sharma P."/>
            <person name="Verma V."/>
            <person name="Mohan M.K."/>
            <person name="Dubey A.K."/>
        </authorList>
    </citation>
    <scope>NUCLEOTIDE SEQUENCE [LARGE SCALE GENOMIC DNA]</scope>
    <source>
        <strain evidence="12 13">ADP4</strain>
    </source>
</reference>
<dbReference type="Proteomes" id="UP001348265">
    <property type="component" value="Unassembled WGS sequence"/>
</dbReference>
<dbReference type="SUPFAM" id="SSF142984">
    <property type="entry name" value="Nqo1 middle domain-like"/>
    <property type="match status" value="1"/>
</dbReference>
<evidence type="ECO:0000256" key="3">
    <source>
        <dbReference type="ARBA" id="ARBA00007523"/>
    </source>
</evidence>
<dbReference type="Gene3D" id="3.10.20.600">
    <property type="match status" value="1"/>
</dbReference>
<evidence type="ECO:0000256" key="2">
    <source>
        <dbReference type="ARBA" id="ARBA00001966"/>
    </source>
</evidence>
<dbReference type="InterPro" id="IPR050837">
    <property type="entry name" value="ComplexI_51kDa_subunit"/>
</dbReference>
<dbReference type="InterPro" id="IPR037207">
    <property type="entry name" value="Nuop51_4Fe4S-bd_sf"/>
</dbReference>
<proteinExistence type="inferred from homology"/>
<keyword evidence="7" id="KW-0479">Metal-binding</keyword>
<dbReference type="Gene3D" id="1.20.1440.230">
    <property type="entry name" value="NADH-ubiquinone oxidoreductase 51kDa subunit, iron-sulphur binding domain"/>
    <property type="match status" value="1"/>
</dbReference>
<dbReference type="InterPro" id="IPR037225">
    <property type="entry name" value="Nuo51_FMN-bd_sf"/>
</dbReference>
<evidence type="ECO:0000256" key="4">
    <source>
        <dbReference type="ARBA" id="ARBA00022485"/>
    </source>
</evidence>
<evidence type="ECO:0000259" key="11">
    <source>
        <dbReference type="SMART" id="SM00928"/>
    </source>
</evidence>
<accession>A0ABU7WQ78</accession>
<dbReference type="SUPFAM" id="SSF142019">
    <property type="entry name" value="Nqo1 FMN-binding domain-like"/>
    <property type="match status" value="1"/>
</dbReference>
<comment type="cofactor">
    <cofactor evidence="2">
        <name>[4Fe-4S] cluster</name>
        <dbReference type="ChEBI" id="CHEBI:49883"/>
    </cofactor>
</comment>
<evidence type="ECO:0000256" key="9">
    <source>
        <dbReference type="ARBA" id="ARBA00023014"/>
    </source>
</evidence>
<evidence type="ECO:0000256" key="8">
    <source>
        <dbReference type="ARBA" id="ARBA00023004"/>
    </source>
</evidence>
<dbReference type="Pfam" id="PF13459">
    <property type="entry name" value="Fer4_15"/>
    <property type="match status" value="1"/>
</dbReference>
<organism evidence="12 13">
    <name type="scientific">Streptomyces chrestomyceticus</name>
    <dbReference type="NCBI Taxonomy" id="68185"/>
    <lineage>
        <taxon>Bacteria</taxon>
        <taxon>Bacillati</taxon>
        <taxon>Actinomycetota</taxon>
        <taxon>Actinomycetes</taxon>
        <taxon>Kitasatosporales</taxon>
        <taxon>Streptomycetaceae</taxon>
        <taxon>Streptomyces</taxon>
    </lineage>
</organism>
<dbReference type="PANTHER" id="PTHR11780:SF10">
    <property type="entry name" value="NADH DEHYDROGENASE [UBIQUINONE] FLAVOPROTEIN 1, MITOCHONDRIAL"/>
    <property type="match status" value="1"/>
</dbReference>
<sequence length="583" mass="58939">MTLLASAATVPMPAVDPSPTVPSLAVFGAPRLLAGLGGVDELDRLGGSGGVAGLDRVAGVYGPDGVYGSGGVGGVYGPDRADGVDGTHGMGRVDRLDRVAHLARHGSPPDLSASELVALAEDTGLRGRGGAGFPFARKVRAVMEGRRRTGGRVAVVVNGSEGEPGCLKDTALLLFAPHLVLDGALLAARALGAEEVAVGVTRADVARSVRRAIAERGPLSTPVRAELLAERFVTGEGTALTDGLNRGPGLPSGRKIRSSERGLRGLPTLLSNTETYAQLAVAARLGALGYRATGDPAEPGTVLLTVAGERVVEAPTGVPLARVLALCGLGPGQGILIGGYHGTWLPPSTAGTALLSRDDLTAYGAVLGAGAVLPLPEGTCPAGETVRVARWMAAESAGQCGPCVLGLPALADALGQAVGGGGQRALDAVRGRMRAVERRGACSHPDGTARFIASALAAFPDEFARHADGAGCGRPVLGALPVPGEAAYGVGGAPGTGGGRRSGDRAATATAARPHAPEQRLLVDWTLCQGHGLCADLVPGMVRLGPDGYPERAAMPLPARMRRRAQLAVRRCPALALRVQDGE</sequence>
<keyword evidence="13" id="KW-1185">Reference proteome</keyword>
<keyword evidence="9" id="KW-0411">Iron-sulfur</keyword>
<keyword evidence="5" id="KW-0285">Flavoprotein</keyword>
<dbReference type="InterPro" id="IPR011538">
    <property type="entry name" value="Nuo51_FMN-bd"/>
</dbReference>
<keyword evidence="4" id="KW-0004">4Fe-4S</keyword>
<dbReference type="Pfam" id="PF01512">
    <property type="entry name" value="Complex1_51K"/>
    <property type="match status" value="1"/>
</dbReference>
<dbReference type="InterPro" id="IPR019575">
    <property type="entry name" value="Nuop51_4Fe4S-bd"/>
</dbReference>
<dbReference type="EMBL" id="JAVFKM010000003">
    <property type="protein sequence ID" value="MEF3113257.1"/>
    <property type="molecule type" value="Genomic_DNA"/>
</dbReference>
<evidence type="ECO:0000313" key="12">
    <source>
        <dbReference type="EMBL" id="MEF3113257.1"/>
    </source>
</evidence>
<comment type="cofactor">
    <cofactor evidence="1">
        <name>FMN</name>
        <dbReference type="ChEBI" id="CHEBI:58210"/>
    </cofactor>
</comment>
<dbReference type="SUPFAM" id="SSF54862">
    <property type="entry name" value="4Fe-4S ferredoxins"/>
    <property type="match status" value="1"/>
</dbReference>
<protein>
    <submittedName>
        <fullName evidence="12">NADH-ubiquinone oxidoreductase-F iron-sulfur binding region domain-containing protein</fullName>
    </submittedName>
</protein>
<dbReference type="Pfam" id="PF10589">
    <property type="entry name" value="NADH_4Fe-4S"/>
    <property type="match status" value="1"/>
</dbReference>
<evidence type="ECO:0000256" key="7">
    <source>
        <dbReference type="ARBA" id="ARBA00022723"/>
    </source>
</evidence>
<feature type="region of interest" description="Disordered" evidence="10">
    <location>
        <begin position="493"/>
        <end position="513"/>
    </location>
</feature>
<dbReference type="PANTHER" id="PTHR11780">
    <property type="entry name" value="NADH-UBIQUINONE OXIDOREDUCTASE FLAVOPROTEIN 1 NDUFV1"/>
    <property type="match status" value="1"/>
</dbReference>
<name>A0ABU7WQ78_9ACTN</name>
<evidence type="ECO:0000313" key="13">
    <source>
        <dbReference type="Proteomes" id="UP001348265"/>
    </source>
</evidence>
<dbReference type="SUPFAM" id="SSF140490">
    <property type="entry name" value="Nqo1C-terminal domain-like"/>
    <property type="match status" value="1"/>
</dbReference>
<dbReference type="Gene3D" id="3.30.70.20">
    <property type="match status" value="1"/>
</dbReference>
<evidence type="ECO:0000256" key="10">
    <source>
        <dbReference type="SAM" id="MobiDB-lite"/>
    </source>
</evidence>